<dbReference type="InterPro" id="IPR012893">
    <property type="entry name" value="HipA-like_C"/>
</dbReference>
<keyword evidence="2" id="KW-0808">Transferase</keyword>
<protein>
    <submittedName>
        <fullName evidence="6">HipA-like N-terminal domain protein</fullName>
    </submittedName>
</protein>
<sequence>MIESLDVILWDKKVGTLVANREGHRSKACFYFDSDYVRNGYDIAPLRAPVKGVAAQRGLPVYPDEERLFGGLPSFIADSLPDHWGNTVFNEWAKVHHIRMRDLSALDRLAYIGRRGMGALEFVPPTAEELETPFKVEIADLYQLARQAFEEAGRFNVPVSGNLMVESLFKVGTSAGGRRPKAVVNVNFEEGQCYSGQVATPYPGYTPMIVKFDEHQKMPTTRIEYSYYLMAVDAELQMMPSRLLEGEQTAHFLTERFDRQNGKKVHIQTLAAMNPSADSYEALFEAACRIGVPPGGLRQLFRSMVLNVLGGNVDDHNKNFSFLMDDDGHWHVAPAYDYTFSVDPDAPYYVNRHSMTVNNKTEGITAEDLLEVARRYGIKAAEPFIEKAIGIVSHYPEYGREASVGEEWIGTIEKEIAARIECVSDNRADRLK</sequence>
<dbReference type="Gene3D" id="1.10.1070.20">
    <property type="match status" value="1"/>
</dbReference>
<dbReference type="AlphaFoldDB" id="A0A015U563"/>
<reference evidence="6 7" key="1">
    <citation type="submission" date="2014-02" db="EMBL/GenBank/DDBJ databases">
        <authorList>
            <person name="Sears C."/>
            <person name="Carroll K."/>
            <person name="Sack B.R."/>
            <person name="Qadri F."/>
            <person name="Myers L.L."/>
            <person name="Chung G.-T."/>
            <person name="Escheverria P."/>
            <person name="Fraser C.M."/>
            <person name="Sadzewicz L."/>
            <person name="Shefchek K.A."/>
            <person name="Tallon L."/>
            <person name="Das S.P."/>
            <person name="Daugherty S."/>
            <person name="Mongodin E.F."/>
        </authorList>
    </citation>
    <scope>NUCLEOTIDE SEQUENCE [LARGE SCALE GENOMIC DNA]</scope>
    <source>
        <strain evidence="7">3998T(B)3</strain>
    </source>
</reference>
<gene>
    <name evidence="6" type="ORF">M125_1425</name>
</gene>
<dbReference type="InterPro" id="IPR017508">
    <property type="entry name" value="HipA_N1"/>
</dbReference>
<proteinExistence type="inferred from homology"/>
<comment type="similarity">
    <text evidence="1">Belongs to the HipA Ser/Thr kinase family.</text>
</comment>
<dbReference type="RefSeq" id="WP_042971051.1">
    <property type="nucleotide sequence ID" value="NZ_JGDB01000027.1"/>
</dbReference>
<dbReference type="PATRIC" id="fig|1339316.3.peg.1387"/>
<evidence type="ECO:0000256" key="3">
    <source>
        <dbReference type="ARBA" id="ARBA00022777"/>
    </source>
</evidence>
<organism evidence="6 7">
    <name type="scientific">Bacteroides fragilis str. 3998T(B)3</name>
    <dbReference type="NCBI Taxonomy" id="1339316"/>
    <lineage>
        <taxon>Bacteria</taxon>
        <taxon>Pseudomonadati</taxon>
        <taxon>Bacteroidota</taxon>
        <taxon>Bacteroidia</taxon>
        <taxon>Bacteroidales</taxon>
        <taxon>Bacteroidaceae</taxon>
        <taxon>Bacteroides</taxon>
    </lineage>
</organism>
<dbReference type="EMBL" id="JGDB01000027">
    <property type="protein sequence ID" value="EXY91964.1"/>
    <property type="molecule type" value="Genomic_DNA"/>
</dbReference>
<dbReference type="GO" id="GO:0005829">
    <property type="term" value="C:cytosol"/>
    <property type="evidence" value="ECO:0007669"/>
    <property type="project" value="TreeGrafter"/>
</dbReference>
<evidence type="ECO:0000313" key="6">
    <source>
        <dbReference type="EMBL" id="EXY91964.1"/>
    </source>
</evidence>
<comment type="caution">
    <text evidence="6">The sequence shown here is derived from an EMBL/GenBank/DDBJ whole genome shotgun (WGS) entry which is preliminary data.</text>
</comment>
<dbReference type="GO" id="GO:0004674">
    <property type="term" value="F:protein serine/threonine kinase activity"/>
    <property type="evidence" value="ECO:0007669"/>
    <property type="project" value="TreeGrafter"/>
</dbReference>
<accession>A0A015U563</accession>
<dbReference type="InterPro" id="IPR052028">
    <property type="entry name" value="HipA_Ser/Thr_kinase"/>
</dbReference>
<dbReference type="Proteomes" id="UP000020773">
    <property type="component" value="Unassembled WGS sequence"/>
</dbReference>
<evidence type="ECO:0000256" key="1">
    <source>
        <dbReference type="ARBA" id="ARBA00010164"/>
    </source>
</evidence>
<dbReference type="PANTHER" id="PTHR37419:SF8">
    <property type="entry name" value="TOXIN YJJJ"/>
    <property type="match status" value="1"/>
</dbReference>
<keyword evidence="3" id="KW-0418">Kinase</keyword>
<name>A0A015U563_BACFG</name>
<dbReference type="Pfam" id="PF07804">
    <property type="entry name" value="HipA_C"/>
    <property type="match status" value="1"/>
</dbReference>
<evidence type="ECO:0000259" key="5">
    <source>
        <dbReference type="Pfam" id="PF13657"/>
    </source>
</evidence>
<evidence type="ECO:0000313" key="7">
    <source>
        <dbReference type="Proteomes" id="UP000020773"/>
    </source>
</evidence>
<evidence type="ECO:0000256" key="2">
    <source>
        <dbReference type="ARBA" id="ARBA00022679"/>
    </source>
</evidence>
<feature type="domain" description="HipA N-terminal subdomain 1" evidence="5">
    <location>
        <begin position="5"/>
        <end position="122"/>
    </location>
</feature>
<dbReference type="PANTHER" id="PTHR37419">
    <property type="entry name" value="SERINE/THREONINE-PROTEIN KINASE TOXIN HIPA"/>
    <property type="match status" value="1"/>
</dbReference>
<feature type="domain" description="HipA-like C-terminal" evidence="4">
    <location>
        <begin position="173"/>
        <end position="382"/>
    </location>
</feature>
<dbReference type="Pfam" id="PF13657">
    <property type="entry name" value="Couple_hipA"/>
    <property type="match status" value="1"/>
</dbReference>
<evidence type="ECO:0000259" key="4">
    <source>
        <dbReference type="Pfam" id="PF07804"/>
    </source>
</evidence>